<protein>
    <submittedName>
        <fullName evidence="1">Uncharacterized protein</fullName>
    </submittedName>
</protein>
<dbReference type="Proteomes" id="UP001420932">
    <property type="component" value="Unassembled WGS sequence"/>
</dbReference>
<proteinExistence type="predicted"/>
<dbReference type="AlphaFoldDB" id="A0AAP0IWC3"/>
<dbReference type="EMBL" id="JBBNAF010000008">
    <property type="protein sequence ID" value="KAK9122385.1"/>
    <property type="molecule type" value="Genomic_DNA"/>
</dbReference>
<reference evidence="1 2" key="1">
    <citation type="submission" date="2024-01" db="EMBL/GenBank/DDBJ databases">
        <title>Genome assemblies of Stephania.</title>
        <authorList>
            <person name="Yang L."/>
        </authorList>
    </citation>
    <scope>NUCLEOTIDE SEQUENCE [LARGE SCALE GENOMIC DNA]</scope>
    <source>
        <strain evidence="1">YNDBR</strain>
        <tissue evidence="1">Leaf</tissue>
    </source>
</reference>
<sequence>MVKTPPHEALSLFYSSILQGFQHTHETTSTILHSLISSNMSSQVQSLLLQLISGRLLISCCHIWPPLSRRRSTVSSGGCGGGSGGMRGWESPWDDNNCRLRLAPCPAHEEQKARFLVSPNGVPPTCNLMLESLIK</sequence>
<organism evidence="1 2">
    <name type="scientific">Stephania yunnanensis</name>
    <dbReference type="NCBI Taxonomy" id="152371"/>
    <lineage>
        <taxon>Eukaryota</taxon>
        <taxon>Viridiplantae</taxon>
        <taxon>Streptophyta</taxon>
        <taxon>Embryophyta</taxon>
        <taxon>Tracheophyta</taxon>
        <taxon>Spermatophyta</taxon>
        <taxon>Magnoliopsida</taxon>
        <taxon>Ranunculales</taxon>
        <taxon>Menispermaceae</taxon>
        <taxon>Menispermoideae</taxon>
        <taxon>Cissampelideae</taxon>
        <taxon>Stephania</taxon>
    </lineage>
</organism>
<accession>A0AAP0IWC3</accession>
<keyword evidence="2" id="KW-1185">Reference proteome</keyword>
<gene>
    <name evidence="1" type="ORF">Syun_020002</name>
</gene>
<comment type="caution">
    <text evidence="1">The sequence shown here is derived from an EMBL/GenBank/DDBJ whole genome shotgun (WGS) entry which is preliminary data.</text>
</comment>
<name>A0AAP0IWC3_9MAGN</name>
<evidence type="ECO:0000313" key="1">
    <source>
        <dbReference type="EMBL" id="KAK9122385.1"/>
    </source>
</evidence>
<evidence type="ECO:0000313" key="2">
    <source>
        <dbReference type="Proteomes" id="UP001420932"/>
    </source>
</evidence>